<keyword evidence="3" id="KW-0408">Iron</keyword>
<name>A0ABU0J198_9HYPH</name>
<dbReference type="Gene3D" id="3.60.21.10">
    <property type="match status" value="1"/>
</dbReference>
<evidence type="ECO:0000256" key="1">
    <source>
        <dbReference type="ARBA" id="ARBA00022723"/>
    </source>
</evidence>
<dbReference type="InterPro" id="IPR026575">
    <property type="entry name" value="GpdQ/CpdA-like"/>
</dbReference>
<dbReference type="PANTHER" id="PTHR42988">
    <property type="entry name" value="PHOSPHOHYDROLASE"/>
    <property type="match status" value="1"/>
</dbReference>
<keyword evidence="2" id="KW-0378">Hydrolase</keyword>
<gene>
    <name evidence="6" type="ORF">QO011_001013</name>
</gene>
<evidence type="ECO:0000259" key="5">
    <source>
        <dbReference type="Pfam" id="PF00149"/>
    </source>
</evidence>
<organism evidence="6 7">
    <name type="scientific">Labrys wisconsinensis</name>
    <dbReference type="NCBI Taxonomy" id="425677"/>
    <lineage>
        <taxon>Bacteria</taxon>
        <taxon>Pseudomonadati</taxon>
        <taxon>Pseudomonadota</taxon>
        <taxon>Alphaproteobacteria</taxon>
        <taxon>Hyphomicrobiales</taxon>
        <taxon>Xanthobacteraceae</taxon>
        <taxon>Labrys</taxon>
    </lineage>
</organism>
<dbReference type="SUPFAM" id="SSF56300">
    <property type="entry name" value="Metallo-dependent phosphatases"/>
    <property type="match status" value="1"/>
</dbReference>
<accession>A0ABU0J198</accession>
<protein>
    <submittedName>
        <fullName evidence="6">3',5'-cyclic AMP phosphodiesterase CpdA</fullName>
    </submittedName>
</protein>
<evidence type="ECO:0000313" key="6">
    <source>
        <dbReference type="EMBL" id="MDQ0468018.1"/>
    </source>
</evidence>
<sequence>MTKIVHLSDIHMAPAGERVVGFDPAARLAAVVEAVNAEHADAALCIVSGDLADRGDEVSYRRLAPLLAGLVPPVRLMLGNHDRREPFRRVFPEAPDDGAGFVQEAIDLGALRLVLLDTLDEAAPSAGRLGSARLAWLEKALAARPDAATLVFLHHPPFPLGIDYFNAMLLEDGDRLEALLDRHPQVIHTAFGHVHFATCGRSGRRSFSATRGTCHPLHPLPAGLSARYVDRPPACDVILVDGGRVVVHPLEVAPADAVVARETADGDGGPGSITVFRPATS</sequence>
<keyword evidence="1" id="KW-0479">Metal-binding</keyword>
<dbReference type="InterPro" id="IPR029052">
    <property type="entry name" value="Metallo-depent_PP-like"/>
</dbReference>
<dbReference type="InterPro" id="IPR050884">
    <property type="entry name" value="CNP_phosphodiesterase-III"/>
</dbReference>
<dbReference type="EMBL" id="JAUSVX010000001">
    <property type="protein sequence ID" value="MDQ0468018.1"/>
    <property type="molecule type" value="Genomic_DNA"/>
</dbReference>
<evidence type="ECO:0000313" key="7">
    <source>
        <dbReference type="Proteomes" id="UP001242480"/>
    </source>
</evidence>
<dbReference type="InterPro" id="IPR004843">
    <property type="entry name" value="Calcineurin-like_PHP"/>
</dbReference>
<dbReference type="Pfam" id="PF00149">
    <property type="entry name" value="Metallophos"/>
    <property type="match status" value="1"/>
</dbReference>
<dbReference type="CDD" id="cd07402">
    <property type="entry name" value="MPP_GpdQ"/>
    <property type="match status" value="1"/>
</dbReference>
<comment type="similarity">
    <text evidence="4">Belongs to the cyclic nucleotide phosphodiesterase class-III family.</text>
</comment>
<dbReference type="PANTHER" id="PTHR42988:SF2">
    <property type="entry name" value="CYCLIC NUCLEOTIDE PHOSPHODIESTERASE CBUA0032-RELATED"/>
    <property type="match status" value="1"/>
</dbReference>
<dbReference type="Proteomes" id="UP001242480">
    <property type="component" value="Unassembled WGS sequence"/>
</dbReference>
<evidence type="ECO:0000256" key="3">
    <source>
        <dbReference type="ARBA" id="ARBA00023004"/>
    </source>
</evidence>
<feature type="domain" description="Calcineurin-like phosphoesterase" evidence="5">
    <location>
        <begin position="3"/>
        <end position="195"/>
    </location>
</feature>
<comment type="caution">
    <text evidence="6">The sequence shown here is derived from an EMBL/GenBank/DDBJ whole genome shotgun (WGS) entry which is preliminary data.</text>
</comment>
<evidence type="ECO:0000256" key="2">
    <source>
        <dbReference type="ARBA" id="ARBA00022801"/>
    </source>
</evidence>
<reference evidence="6 7" key="1">
    <citation type="submission" date="2023-07" db="EMBL/GenBank/DDBJ databases">
        <title>Genomic Encyclopedia of Type Strains, Phase IV (KMG-IV): sequencing the most valuable type-strain genomes for metagenomic binning, comparative biology and taxonomic classification.</title>
        <authorList>
            <person name="Goeker M."/>
        </authorList>
    </citation>
    <scope>NUCLEOTIDE SEQUENCE [LARGE SCALE GENOMIC DNA]</scope>
    <source>
        <strain evidence="6 7">DSM 19619</strain>
    </source>
</reference>
<dbReference type="RefSeq" id="WP_307268510.1">
    <property type="nucleotide sequence ID" value="NZ_JAUSVX010000001.1"/>
</dbReference>
<evidence type="ECO:0000256" key="4">
    <source>
        <dbReference type="ARBA" id="ARBA00025742"/>
    </source>
</evidence>
<proteinExistence type="inferred from homology"/>
<keyword evidence="7" id="KW-1185">Reference proteome</keyword>